<dbReference type="GO" id="GO:0046718">
    <property type="term" value="P:symbiont entry into host cell"/>
    <property type="evidence" value="ECO:0007669"/>
    <property type="project" value="InterPro"/>
</dbReference>
<dbReference type="RefSeq" id="WP_128700854.1">
    <property type="nucleotide sequence ID" value="NZ_CP019384.1"/>
</dbReference>
<dbReference type="GO" id="GO:0030430">
    <property type="term" value="C:host cell cytoplasm"/>
    <property type="evidence" value="ECO:0007669"/>
    <property type="project" value="InterPro"/>
</dbReference>
<name>A0A410P742_VELA1</name>
<keyword evidence="2" id="KW-1185">Reference proteome</keyword>
<protein>
    <submittedName>
        <fullName evidence="1">Phage minor tail protein</fullName>
    </submittedName>
</protein>
<proteinExistence type="predicted"/>
<dbReference type="Proteomes" id="UP000287243">
    <property type="component" value="Chromosome"/>
</dbReference>
<dbReference type="InterPro" id="IPR006487">
    <property type="entry name" value="Phage_lambda_L"/>
</dbReference>
<reference evidence="1 2" key="1">
    <citation type="submission" date="2017-01" db="EMBL/GenBank/DDBJ databases">
        <title>First insights into the biology of 'candidatus Vampirococcus archaeovorus'.</title>
        <authorList>
            <person name="Kizina J."/>
            <person name="Jordan S."/>
            <person name="Stueber K."/>
            <person name="Reinhardt R."/>
            <person name="Harder J."/>
        </authorList>
    </citation>
    <scope>NUCLEOTIDE SEQUENCE [LARGE SCALE GENOMIC DNA]</scope>
    <source>
        <strain evidence="1 2">LiM</strain>
    </source>
</reference>
<dbReference type="Pfam" id="PF05100">
    <property type="entry name" value="Phage_tail_L"/>
    <property type="match status" value="1"/>
</dbReference>
<dbReference type="GO" id="GO:0051536">
    <property type="term" value="F:iron-sulfur cluster binding"/>
    <property type="evidence" value="ECO:0007669"/>
    <property type="project" value="InterPro"/>
</dbReference>
<sequence length="203" mass="23742">MPREIDATFKQEKAKRENAPIFLYTLEKYDGTNDLYLASFDEDVIYNGITYSRFPITHEFVGENNQGQIDQVKVRLANVSRLIQLYLEQFDFRGKKVTIRMVWLDQLSDPDAFMDDIFYIDSYTADQNNVELTLTGKFDVLGVDLPARRYSRNYCSWKFKAAECGYSGAEFTCNKTKQRCKQLNNYQRFGAFPSVPARRIYVM</sequence>
<dbReference type="EMBL" id="CP019384">
    <property type="protein sequence ID" value="QAT17888.1"/>
    <property type="molecule type" value="Genomic_DNA"/>
</dbReference>
<evidence type="ECO:0000313" key="1">
    <source>
        <dbReference type="EMBL" id="QAT17888.1"/>
    </source>
</evidence>
<dbReference type="OrthoDB" id="1669206at2"/>
<gene>
    <name evidence="1" type="ORF">BU251_09205</name>
</gene>
<dbReference type="AlphaFoldDB" id="A0A410P742"/>
<accession>A0A410P742</accession>
<organism evidence="1 2">
    <name type="scientific">Velamenicoccus archaeovorus</name>
    <dbReference type="NCBI Taxonomy" id="1930593"/>
    <lineage>
        <taxon>Bacteria</taxon>
        <taxon>Pseudomonadati</taxon>
        <taxon>Candidatus Omnitrophota</taxon>
        <taxon>Candidatus Velamenicoccus</taxon>
    </lineage>
</organism>
<dbReference type="KEGG" id="vai:BU251_09205"/>
<evidence type="ECO:0000313" key="2">
    <source>
        <dbReference type="Proteomes" id="UP000287243"/>
    </source>
</evidence>